<dbReference type="GO" id="GO:0005662">
    <property type="term" value="C:DNA replication factor A complex"/>
    <property type="evidence" value="ECO:0007669"/>
    <property type="project" value="TreeGrafter"/>
</dbReference>
<dbReference type="AlphaFoldDB" id="A0AAN7BR19"/>
<proteinExistence type="inferred from homology"/>
<keyword evidence="9" id="KW-1185">Reference proteome</keyword>
<dbReference type="InterPro" id="IPR036390">
    <property type="entry name" value="WH_DNA-bd_sf"/>
</dbReference>
<keyword evidence="4" id="KW-0238">DNA-binding</keyword>
<evidence type="ECO:0000256" key="2">
    <source>
        <dbReference type="ARBA" id="ARBA00007815"/>
    </source>
</evidence>
<dbReference type="InterPro" id="IPR012340">
    <property type="entry name" value="NA-bd_OB-fold"/>
</dbReference>
<feature type="domain" description="OB" evidence="6">
    <location>
        <begin position="74"/>
        <end position="145"/>
    </location>
</feature>
<gene>
    <name evidence="8" type="ORF">QBC38DRAFT_476740</name>
</gene>
<dbReference type="GO" id="GO:0003697">
    <property type="term" value="F:single-stranded DNA binding"/>
    <property type="evidence" value="ECO:0007669"/>
    <property type="project" value="TreeGrafter"/>
</dbReference>
<evidence type="ECO:0000256" key="4">
    <source>
        <dbReference type="ARBA" id="ARBA00023125"/>
    </source>
</evidence>
<dbReference type="Pfam" id="PF08784">
    <property type="entry name" value="RPA_C"/>
    <property type="match status" value="1"/>
</dbReference>
<dbReference type="Gene3D" id="1.10.10.10">
    <property type="entry name" value="Winged helix-like DNA-binding domain superfamily/Winged helix DNA-binding domain"/>
    <property type="match status" value="1"/>
</dbReference>
<dbReference type="InterPro" id="IPR040260">
    <property type="entry name" value="RFA2-like"/>
</dbReference>
<dbReference type="Gene3D" id="2.40.50.140">
    <property type="entry name" value="Nucleic acid-binding proteins"/>
    <property type="match status" value="1"/>
</dbReference>
<dbReference type="PANTHER" id="PTHR13989:SF16">
    <property type="entry name" value="REPLICATION PROTEIN A2"/>
    <property type="match status" value="1"/>
</dbReference>
<dbReference type="SUPFAM" id="SSF50249">
    <property type="entry name" value="Nucleic acid-binding proteins"/>
    <property type="match status" value="1"/>
</dbReference>
<dbReference type="GO" id="GO:0035861">
    <property type="term" value="C:site of double-strand break"/>
    <property type="evidence" value="ECO:0007669"/>
    <property type="project" value="TreeGrafter"/>
</dbReference>
<evidence type="ECO:0000259" key="7">
    <source>
        <dbReference type="Pfam" id="PF08784"/>
    </source>
</evidence>
<evidence type="ECO:0000313" key="8">
    <source>
        <dbReference type="EMBL" id="KAK4227857.1"/>
    </source>
</evidence>
<comment type="caution">
    <text evidence="8">The sequence shown here is derived from an EMBL/GenBank/DDBJ whole genome shotgun (WGS) entry which is preliminary data.</text>
</comment>
<dbReference type="GO" id="GO:0000781">
    <property type="term" value="C:chromosome, telomeric region"/>
    <property type="evidence" value="ECO:0007669"/>
    <property type="project" value="TreeGrafter"/>
</dbReference>
<dbReference type="InterPro" id="IPR014892">
    <property type="entry name" value="RPA_C"/>
</dbReference>
<accession>A0AAN7BR19</accession>
<dbReference type="CDD" id="cd04478">
    <property type="entry name" value="RPA2_DBD_D"/>
    <property type="match status" value="1"/>
</dbReference>
<evidence type="ECO:0000256" key="5">
    <source>
        <dbReference type="ARBA" id="ARBA00023242"/>
    </source>
</evidence>
<dbReference type="SUPFAM" id="SSF46785">
    <property type="entry name" value="Winged helix' DNA-binding domain"/>
    <property type="match status" value="1"/>
</dbReference>
<name>A0AAN7BR19_9PEZI</name>
<reference evidence="8" key="2">
    <citation type="submission" date="2023-05" db="EMBL/GenBank/DDBJ databases">
        <authorList>
            <consortium name="Lawrence Berkeley National Laboratory"/>
            <person name="Steindorff A."/>
            <person name="Hensen N."/>
            <person name="Bonometti L."/>
            <person name="Westerberg I."/>
            <person name="Brannstrom I.O."/>
            <person name="Guillou S."/>
            <person name="Cros-Aarteil S."/>
            <person name="Calhoun S."/>
            <person name="Haridas S."/>
            <person name="Kuo A."/>
            <person name="Mondo S."/>
            <person name="Pangilinan J."/>
            <person name="Riley R."/>
            <person name="Labutti K."/>
            <person name="Andreopoulos B."/>
            <person name="Lipzen A."/>
            <person name="Chen C."/>
            <person name="Yanf M."/>
            <person name="Daum C."/>
            <person name="Ng V."/>
            <person name="Clum A."/>
            <person name="Ohm R."/>
            <person name="Martin F."/>
            <person name="Silar P."/>
            <person name="Natvig D."/>
            <person name="Lalanne C."/>
            <person name="Gautier V."/>
            <person name="Ament-Velasquez S.L."/>
            <person name="Kruys A."/>
            <person name="Hutchinson M.I."/>
            <person name="Powell A.J."/>
            <person name="Barry K."/>
            <person name="Miller A.N."/>
            <person name="Grigoriev I.V."/>
            <person name="Debuchy R."/>
            <person name="Gladieux P."/>
            <person name="Thoren M.H."/>
            <person name="Johannesson H."/>
        </authorList>
    </citation>
    <scope>NUCLEOTIDE SEQUENCE</scope>
    <source>
        <strain evidence="8">CBS 990.96</strain>
    </source>
</reference>
<evidence type="ECO:0000256" key="3">
    <source>
        <dbReference type="ARBA" id="ARBA00022705"/>
    </source>
</evidence>
<reference evidence="8" key="1">
    <citation type="journal article" date="2023" name="Mol. Phylogenet. Evol.">
        <title>Genome-scale phylogeny and comparative genomics of the fungal order Sordariales.</title>
        <authorList>
            <person name="Hensen N."/>
            <person name="Bonometti L."/>
            <person name="Westerberg I."/>
            <person name="Brannstrom I.O."/>
            <person name="Guillou S."/>
            <person name="Cros-Aarteil S."/>
            <person name="Calhoun S."/>
            <person name="Haridas S."/>
            <person name="Kuo A."/>
            <person name="Mondo S."/>
            <person name="Pangilinan J."/>
            <person name="Riley R."/>
            <person name="LaButti K."/>
            <person name="Andreopoulos B."/>
            <person name="Lipzen A."/>
            <person name="Chen C."/>
            <person name="Yan M."/>
            <person name="Daum C."/>
            <person name="Ng V."/>
            <person name="Clum A."/>
            <person name="Steindorff A."/>
            <person name="Ohm R.A."/>
            <person name="Martin F."/>
            <person name="Silar P."/>
            <person name="Natvig D.O."/>
            <person name="Lalanne C."/>
            <person name="Gautier V."/>
            <person name="Ament-Velasquez S.L."/>
            <person name="Kruys A."/>
            <person name="Hutchinson M.I."/>
            <person name="Powell A.J."/>
            <person name="Barry K."/>
            <person name="Miller A.N."/>
            <person name="Grigoriev I.V."/>
            <person name="Debuchy R."/>
            <person name="Gladieux P."/>
            <person name="Hiltunen Thoren M."/>
            <person name="Johannesson H."/>
        </authorList>
    </citation>
    <scope>NUCLEOTIDE SEQUENCE</scope>
    <source>
        <strain evidence="8">CBS 990.96</strain>
    </source>
</reference>
<evidence type="ECO:0000259" key="6">
    <source>
        <dbReference type="Pfam" id="PF01336"/>
    </source>
</evidence>
<dbReference type="GO" id="GO:0006289">
    <property type="term" value="P:nucleotide-excision repair"/>
    <property type="evidence" value="ECO:0007669"/>
    <property type="project" value="TreeGrafter"/>
</dbReference>
<comment type="similarity">
    <text evidence="2">Belongs to the replication factor A protein 2 family.</text>
</comment>
<keyword evidence="5" id="KW-0539">Nucleus</keyword>
<comment type="subcellular location">
    <subcellularLocation>
        <location evidence="1">Nucleus</location>
    </subcellularLocation>
</comment>
<evidence type="ECO:0000256" key="1">
    <source>
        <dbReference type="ARBA" id="ARBA00004123"/>
    </source>
</evidence>
<protein>
    <submittedName>
        <fullName evidence="8">Replication factor A protein 2</fullName>
    </submittedName>
</protein>
<dbReference type="PANTHER" id="PTHR13989">
    <property type="entry name" value="REPLICATION PROTEIN A-RELATED"/>
    <property type="match status" value="1"/>
</dbReference>
<dbReference type="GO" id="GO:0006260">
    <property type="term" value="P:DNA replication"/>
    <property type="evidence" value="ECO:0007669"/>
    <property type="project" value="UniProtKB-KW"/>
</dbReference>
<dbReference type="GO" id="GO:0000724">
    <property type="term" value="P:double-strand break repair via homologous recombination"/>
    <property type="evidence" value="ECO:0007669"/>
    <property type="project" value="TreeGrafter"/>
</dbReference>
<keyword evidence="3" id="KW-0235">DNA replication</keyword>
<feature type="domain" description="Replication protein A C-terminal" evidence="7">
    <location>
        <begin position="181"/>
        <end position="262"/>
    </location>
</feature>
<dbReference type="InterPro" id="IPR004365">
    <property type="entry name" value="NA-bd_OB_tRNA"/>
</dbReference>
<dbReference type="InterPro" id="IPR036388">
    <property type="entry name" value="WH-like_DNA-bd_sf"/>
</dbReference>
<dbReference type="InterPro" id="IPR014646">
    <property type="entry name" value="Rfa2/RPA32"/>
</dbReference>
<evidence type="ECO:0000313" key="9">
    <source>
        <dbReference type="Proteomes" id="UP001301958"/>
    </source>
</evidence>
<dbReference type="PIRSF" id="PIRSF036949">
    <property type="entry name" value="RPA32"/>
    <property type="match status" value="1"/>
</dbReference>
<dbReference type="Proteomes" id="UP001301958">
    <property type="component" value="Unassembled WGS sequence"/>
</dbReference>
<sequence length="269" mass="28734">MTSYGGYKSTSYGGRAGAEDGGGFMGGSQQGSQGQKKSYVDEFLRPVTIKQLLDCKPGYNDSDLQLDGQPITQVTFVGQIRSINPQVTNITYKVDDGTGMIDVKKWIDPEKAGDNESKFVLDTYVRVLGRIQSFNGKLHIGAHHVRAIDDFNEVNYHLLEATYVHLCIVKGSGGGGGDGPGAGQNDDSMFVDGGHVSNANKTANCSRLAQRLYDFLASSAEGTSGVNINEIVAGTGMSPRDVSGAADELLGQGLVYTTVDDETWAILDY</sequence>
<organism evidence="8 9">
    <name type="scientific">Podospora fimiseda</name>
    <dbReference type="NCBI Taxonomy" id="252190"/>
    <lineage>
        <taxon>Eukaryota</taxon>
        <taxon>Fungi</taxon>
        <taxon>Dikarya</taxon>
        <taxon>Ascomycota</taxon>
        <taxon>Pezizomycotina</taxon>
        <taxon>Sordariomycetes</taxon>
        <taxon>Sordariomycetidae</taxon>
        <taxon>Sordariales</taxon>
        <taxon>Podosporaceae</taxon>
        <taxon>Podospora</taxon>
    </lineage>
</organism>
<dbReference type="EMBL" id="MU865326">
    <property type="protein sequence ID" value="KAK4227857.1"/>
    <property type="molecule type" value="Genomic_DNA"/>
</dbReference>
<dbReference type="Pfam" id="PF01336">
    <property type="entry name" value="tRNA_anti-codon"/>
    <property type="match status" value="1"/>
</dbReference>